<dbReference type="AlphaFoldDB" id="A0A180FY73"/>
<evidence type="ECO:0000313" key="2">
    <source>
        <dbReference type="EnsemblFungi" id="PTTG_30582-t43_1-p1"/>
    </source>
</evidence>
<keyword evidence="3" id="KW-1185">Reference proteome</keyword>
<name>A0A180FY73_PUCT1</name>
<evidence type="ECO:0000313" key="1">
    <source>
        <dbReference type="EMBL" id="OAV85361.1"/>
    </source>
</evidence>
<reference evidence="1" key="1">
    <citation type="submission" date="2009-11" db="EMBL/GenBank/DDBJ databases">
        <authorList>
            <consortium name="The Broad Institute Genome Sequencing Platform"/>
            <person name="Ward D."/>
            <person name="Feldgarden M."/>
            <person name="Earl A."/>
            <person name="Young S.K."/>
            <person name="Zeng Q."/>
            <person name="Koehrsen M."/>
            <person name="Alvarado L."/>
            <person name="Berlin A."/>
            <person name="Bochicchio J."/>
            <person name="Borenstein D."/>
            <person name="Chapman S.B."/>
            <person name="Chen Z."/>
            <person name="Engels R."/>
            <person name="Freedman E."/>
            <person name="Gellesch M."/>
            <person name="Goldberg J."/>
            <person name="Griggs A."/>
            <person name="Gujja S."/>
            <person name="Heilman E."/>
            <person name="Heiman D."/>
            <person name="Hepburn T."/>
            <person name="Howarth C."/>
            <person name="Jen D."/>
            <person name="Larson L."/>
            <person name="Lewis B."/>
            <person name="Mehta T."/>
            <person name="Park D."/>
            <person name="Pearson M."/>
            <person name="Roberts A."/>
            <person name="Saif S."/>
            <person name="Shea T."/>
            <person name="Shenoy N."/>
            <person name="Sisk P."/>
            <person name="Stolte C."/>
            <person name="Sykes S."/>
            <person name="Thomson T."/>
            <person name="Walk T."/>
            <person name="White J."/>
            <person name="Yandava C."/>
            <person name="Izard J."/>
            <person name="Baranova O.V."/>
            <person name="Blanton J.M."/>
            <person name="Tanner A.C."/>
            <person name="Dewhirst F.E."/>
            <person name="Haas B."/>
            <person name="Nusbaum C."/>
            <person name="Birren B."/>
        </authorList>
    </citation>
    <scope>NUCLEOTIDE SEQUENCE [LARGE SCALE GENOMIC DNA]</scope>
    <source>
        <strain evidence="1">1-1 BBBD Race 1</strain>
    </source>
</reference>
<dbReference type="Proteomes" id="UP000005240">
    <property type="component" value="Unassembled WGS sequence"/>
</dbReference>
<dbReference type="OrthoDB" id="2499896at2759"/>
<reference evidence="2 3" key="3">
    <citation type="journal article" date="2017" name="G3 (Bethesda)">
        <title>Comparative analysis highlights variable genome content of wheat rusts and divergence of the mating loci.</title>
        <authorList>
            <person name="Cuomo C.A."/>
            <person name="Bakkeren G."/>
            <person name="Khalil H.B."/>
            <person name="Panwar V."/>
            <person name="Joly D."/>
            <person name="Linning R."/>
            <person name="Sakthikumar S."/>
            <person name="Song X."/>
            <person name="Adiconis X."/>
            <person name="Fan L."/>
            <person name="Goldberg J.M."/>
            <person name="Levin J.Z."/>
            <person name="Young S."/>
            <person name="Zeng Q."/>
            <person name="Anikster Y."/>
            <person name="Bruce M."/>
            <person name="Wang M."/>
            <person name="Yin C."/>
            <person name="McCallum B."/>
            <person name="Szabo L.J."/>
            <person name="Hulbert S."/>
            <person name="Chen X."/>
            <person name="Fellers J.P."/>
        </authorList>
    </citation>
    <scope>NUCLEOTIDE SEQUENCE</scope>
    <source>
        <strain evidence="3">Isolate 1-1 / race 1 (BBBD)</strain>
        <strain evidence="2">isolate 1-1 / race 1 (BBBD)</strain>
    </source>
</reference>
<sequence>MALGMGSFFAKAANQEIHSFSCWAIHLNAYKLLHWNSADSVTCRNSKGVVEVFCKSQCLKYAFFDSPLSQFHHQLTVFHSLLGLSMWAAQTLRKKNLHSASSGGCQLLLHNSKDKVVAKEMQAPFPSIHLHNPDQILQKAVHSILHTCGEKNTHPKDNKPAHIDKNQVVMLLSKC</sequence>
<reference evidence="2" key="4">
    <citation type="submission" date="2025-05" db="UniProtKB">
        <authorList>
            <consortium name="EnsemblFungi"/>
        </authorList>
    </citation>
    <scope>IDENTIFICATION</scope>
    <source>
        <strain evidence="2">isolate 1-1 / race 1 (BBBD)</strain>
    </source>
</reference>
<dbReference type="EnsemblFungi" id="PTTG_30582-t43_1">
    <property type="protein sequence ID" value="PTTG_30582-t43_1-p1"/>
    <property type="gene ID" value="PTTG_30582"/>
</dbReference>
<reference evidence="1" key="2">
    <citation type="submission" date="2016-05" db="EMBL/GenBank/DDBJ databases">
        <title>Comparative analysis highlights variable genome content of wheat rusts and divergence of the mating loci.</title>
        <authorList>
            <person name="Cuomo C.A."/>
            <person name="Bakkeren G."/>
            <person name="Szabo L."/>
            <person name="Khalil H."/>
            <person name="Joly D."/>
            <person name="Goldberg J."/>
            <person name="Young S."/>
            <person name="Zeng Q."/>
            <person name="Fellers J."/>
        </authorList>
    </citation>
    <scope>NUCLEOTIDE SEQUENCE [LARGE SCALE GENOMIC DNA]</scope>
    <source>
        <strain evidence="1">1-1 BBBD Race 1</strain>
    </source>
</reference>
<protein>
    <submittedName>
        <fullName evidence="1 2">Uncharacterized protein</fullName>
    </submittedName>
</protein>
<gene>
    <name evidence="1" type="ORF">PTTG_30582</name>
</gene>
<dbReference type="VEuPathDB" id="FungiDB:PTTG_30582"/>
<organism evidence="1">
    <name type="scientific">Puccinia triticina (isolate 1-1 / race 1 (BBBD))</name>
    <name type="common">Brown leaf rust fungus</name>
    <dbReference type="NCBI Taxonomy" id="630390"/>
    <lineage>
        <taxon>Eukaryota</taxon>
        <taxon>Fungi</taxon>
        <taxon>Dikarya</taxon>
        <taxon>Basidiomycota</taxon>
        <taxon>Pucciniomycotina</taxon>
        <taxon>Pucciniomycetes</taxon>
        <taxon>Pucciniales</taxon>
        <taxon>Pucciniaceae</taxon>
        <taxon>Puccinia</taxon>
    </lineage>
</organism>
<accession>A0A180FY73</accession>
<evidence type="ECO:0000313" key="3">
    <source>
        <dbReference type="Proteomes" id="UP000005240"/>
    </source>
</evidence>
<proteinExistence type="predicted"/>
<dbReference type="EMBL" id="ADAS02004777">
    <property type="protein sequence ID" value="OAV85361.1"/>
    <property type="molecule type" value="Genomic_DNA"/>
</dbReference>